<evidence type="ECO:0000313" key="2">
    <source>
        <dbReference type="EMBL" id="KAI0292941.1"/>
    </source>
</evidence>
<proteinExistence type="predicted"/>
<evidence type="ECO:0000313" key="3">
    <source>
        <dbReference type="Proteomes" id="UP001203297"/>
    </source>
</evidence>
<name>A0AAD4QG27_9AGAM</name>
<reference evidence="2" key="1">
    <citation type="journal article" date="2022" name="New Phytol.">
        <title>Evolutionary transition to the ectomycorrhizal habit in the genomes of a hyperdiverse lineage of mushroom-forming fungi.</title>
        <authorList>
            <person name="Looney B."/>
            <person name="Miyauchi S."/>
            <person name="Morin E."/>
            <person name="Drula E."/>
            <person name="Courty P.E."/>
            <person name="Kohler A."/>
            <person name="Kuo A."/>
            <person name="LaButti K."/>
            <person name="Pangilinan J."/>
            <person name="Lipzen A."/>
            <person name="Riley R."/>
            <person name="Andreopoulos W."/>
            <person name="He G."/>
            <person name="Johnson J."/>
            <person name="Nolan M."/>
            <person name="Tritt A."/>
            <person name="Barry K.W."/>
            <person name="Grigoriev I.V."/>
            <person name="Nagy L.G."/>
            <person name="Hibbett D."/>
            <person name="Henrissat B."/>
            <person name="Matheny P.B."/>
            <person name="Labbe J."/>
            <person name="Martin F.M."/>
        </authorList>
    </citation>
    <scope>NUCLEOTIDE SEQUENCE</scope>
    <source>
        <strain evidence="2">BPL690</strain>
    </source>
</reference>
<feature type="region of interest" description="Disordered" evidence="1">
    <location>
        <begin position="168"/>
        <end position="189"/>
    </location>
</feature>
<dbReference type="AlphaFoldDB" id="A0AAD4QG27"/>
<organism evidence="2 3">
    <name type="scientific">Multifurca ochricompacta</name>
    <dbReference type="NCBI Taxonomy" id="376703"/>
    <lineage>
        <taxon>Eukaryota</taxon>
        <taxon>Fungi</taxon>
        <taxon>Dikarya</taxon>
        <taxon>Basidiomycota</taxon>
        <taxon>Agaricomycotina</taxon>
        <taxon>Agaricomycetes</taxon>
        <taxon>Russulales</taxon>
        <taxon>Russulaceae</taxon>
        <taxon>Multifurca</taxon>
    </lineage>
</organism>
<feature type="compositionally biased region" description="Basic and acidic residues" evidence="1">
    <location>
        <begin position="231"/>
        <end position="242"/>
    </location>
</feature>
<comment type="caution">
    <text evidence="2">The sequence shown here is derived from an EMBL/GenBank/DDBJ whole genome shotgun (WGS) entry which is preliminary data.</text>
</comment>
<feature type="region of interest" description="Disordered" evidence="1">
    <location>
        <begin position="204"/>
        <end position="257"/>
    </location>
</feature>
<evidence type="ECO:0000256" key="1">
    <source>
        <dbReference type="SAM" id="MobiDB-lite"/>
    </source>
</evidence>
<accession>A0AAD4QG27</accession>
<gene>
    <name evidence="2" type="ORF">B0F90DRAFT_1920166</name>
</gene>
<keyword evidence="3" id="KW-1185">Reference proteome</keyword>
<sequence length="664" mass="71624">MGIWFVANQEQGQSPYHPIADKMSNIVHDKDKPYQKHNHVGQPHRSHISVGGFPPGSGVNGEITGPTGVRVDVGILPQESEKRMISQMGHVIRKGVRDHMVQSHMVRDHMVKDHMAKGHMARSHMARSHMARSHMARSHMTGRGSSTSQSCLVVWTGQIGRDNVRGSYGCQAQGQGQEQWPRHKPRQQGRVVYIQQCSSITTSRLGVNGSMGGHRHQGRSQGNRPRASKSGPEKEEIKDGAKNKACSSHPGNNQGSRVRVHCQQTACTQLPSRLVQSLISIPTSGNGLWQGLPVLNARHELPRFHRVQALNRAQDCGIIGRRLILSRRLSSGVIGSSVLNRAQGRGIIGFGFSTACIVAVSSSLQSSTARRVAVSLGVVLSSAAVDAAASSNVVSSSAADKAAASLGLVSFLQASEWWRRAFSSGLGRAVMVFVSSSARGANCRGIVGSGFFWSLAGILVVSRSKVILVSSKHSSSSKYMKWTSVCGQKSSSILLLYQNPSDNKRVGVGSSTAGKAAISTDSSTRGADCRGIFWFWSSSSGGGSSLRFIGYWVIKGAQASDRAPGDLQGSGVIGRESVTWGGVVRRPRRIFLVDKYVDSISDFSGFRWRRVNPDGTGKHQALQGTKASSFVKEDKWSGVAAEHGRASVVILSDRGFRLYQRGFD</sequence>
<feature type="compositionally biased region" description="Polar residues" evidence="1">
    <location>
        <begin position="245"/>
        <end position="257"/>
    </location>
</feature>
<dbReference type="Proteomes" id="UP001203297">
    <property type="component" value="Unassembled WGS sequence"/>
</dbReference>
<protein>
    <submittedName>
        <fullName evidence="2">Uncharacterized protein</fullName>
    </submittedName>
</protein>
<dbReference type="EMBL" id="WTXG01000108">
    <property type="protein sequence ID" value="KAI0292941.1"/>
    <property type="molecule type" value="Genomic_DNA"/>
</dbReference>